<dbReference type="Gene3D" id="3.20.20.80">
    <property type="entry name" value="Glycosidases"/>
    <property type="match status" value="1"/>
</dbReference>
<evidence type="ECO:0000256" key="5">
    <source>
        <dbReference type="SAM" id="SignalP"/>
    </source>
</evidence>
<protein>
    <submittedName>
        <fullName evidence="7">Alpha-glucosidase</fullName>
    </submittedName>
</protein>
<keyword evidence="8" id="KW-1185">Reference proteome</keyword>
<dbReference type="SMART" id="SM00642">
    <property type="entry name" value="Aamy"/>
    <property type="match status" value="1"/>
</dbReference>
<name>A0A370WSX9_9GAMM</name>
<evidence type="ECO:0000313" key="8">
    <source>
        <dbReference type="Proteomes" id="UP000254258"/>
    </source>
</evidence>
<dbReference type="GO" id="GO:0004556">
    <property type="term" value="F:alpha-amylase activity"/>
    <property type="evidence" value="ECO:0007669"/>
    <property type="project" value="TreeGrafter"/>
</dbReference>
<dbReference type="AlphaFoldDB" id="A0A370WSX9"/>
<evidence type="ECO:0000256" key="1">
    <source>
        <dbReference type="ARBA" id="ARBA00008061"/>
    </source>
</evidence>
<comment type="caution">
    <text evidence="7">The sequence shown here is derived from an EMBL/GenBank/DDBJ whole genome shotgun (WGS) entry which is preliminary data.</text>
</comment>
<evidence type="ECO:0000313" key="7">
    <source>
        <dbReference type="EMBL" id="RDS79230.1"/>
    </source>
</evidence>
<dbReference type="InterPro" id="IPR045857">
    <property type="entry name" value="O16G_dom_2"/>
</dbReference>
<dbReference type="SUPFAM" id="SSF51011">
    <property type="entry name" value="Glycosyl hydrolase domain"/>
    <property type="match status" value="1"/>
</dbReference>
<dbReference type="Proteomes" id="UP000254258">
    <property type="component" value="Unassembled WGS sequence"/>
</dbReference>
<evidence type="ECO:0000256" key="3">
    <source>
        <dbReference type="ARBA" id="ARBA00023295"/>
    </source>
</evidence>
<accession>A0A370WSX9</accession>
<gene>
    <name evidence="7" type="ORF">DWU98_18940</name>
</gene>
<proteinExistence type="inferred from homology"/>
<dbReference type="OrthoDB" id="9805159at2"/>
<dbReference type="InterPro" id="IPR013780">
    <property type="entry name" value="Glyco_hydro_b"/>
</dbReference>
<dbReference type="InterPro" id="IPR017853">
    <property type="entry name" value="GH"/>
</dbReference>
<organism evidence="7 8">
    <name type="scientific">Dyella monticola</name>
    <dbReference type="NCBI Taxonomy" id="1927958"/>
    <lineage>
        <taxon>Bacteria</taxon>
        <taxon>Pseudomonadati</taxon>
        <taxon>Pseudomonadota</taxon>
        <taxon>Gammaproteobacteria</taxon>
        <taxon>Lysobacterales</taxon>
        <taxon>Rhodanobacteraceae</taxon>
        <taxon>Dyella</taxon>
    </lineage>
</organism>
<comment type="similarity">
    <text evidence="1">Belongs to the glycosyl hydrolase 13 family.</text>
</comment>
<dbReference type="InterPro" id="IPR006047">
    <property type="entry name" value="GH13_cat_dom"/>
</dbReference>
<evidence type="ECO:0000259" key="6">
    <source>
        <dbReference type="SMART" id="SM00642"/>
    </source>
</evidence>
<keyword evidence="2" id="KW-0378">Hydrolase</keyword>
<dbReference type="PANTHER" id="PTHR10357">
    <property type="entry name" value="ALPHA-AMYLASE FAMILY MEMBER"/>
    <property type="match status" value="1"/>
</dbReference>
<keyword evidence="3" id="KW-0326">Glycosidase</keyword>
<reference evidence="7 8" key="1">
    <citation type="submission" date="2018-07" db="EMBL/GenBank/DDBJ databases">
        <title>Dyella monticola sp. nov. and Dyella psychrodurans sp. nov. isolated from monsoon evergreen broad-leaved forest soil of Dinghu Mountain, China.</title>
        <authorList>
            <person name="Gao Z."/>
            <person name="Qiu L."/>
        </authorList>
    </citation>
    <scope>NUCLEOTIDE SEQUENCE [LARGE SCALE GENOMIC DNA]</scope>
    <source>
        <strain evidence="7 8">4G-K06</strain>
    </source>
</reference>
<feature type="chain" id="PRO_5016992934" evidence="5">
    <location>
        <begin position="21"/>
        <end position="588"/>
    </location>
</feature>
<evidence type="ECO:0000256" key="2">
    <source>
        <dbReference type="ARBA" id="ARBA00022801"/>
    </source>
</evidence>
<dbReference type="EMBL" id="QRBE01000015">
    <property type="protein sequence ID" value="RDS79230.1"/>
    <property type="molecule type" value="Genomic_DNA"/>
</dbReference>
<keyword evidence="5" id="KW-0732">Signal</keyword>
<dbReference type="PANTHER" id="PTHR10357:SF179">
    <property type="entry name" value="NEUTRAL AND BASIC AMINO ACID TRANSPORT PROTEIN RBAT"/>
    <property type="match status" value="1"/>
</dbReference>
<evidence type="ECO:0000256" key="4">
    <source>
        <dbReference type="SAM" id="MobiDB-lite"/>
    </source>
</evidence>
<feature type="region of interest" description="Disordered" evidence="4">
    <location>
        <begin position="416"/>
        <end position="442"/>
    </location>
</feature>
<feature type="compositionally biased region" description="Polar residues" evidence="4">
    <location>
        <begin position="261"/>
        <end position="273"/>
    </location>
</feature>
<feature type="region of interest" description="Disordered" evidence="4">
    <location>
        <begin position="253"/>
        <end position="273"/>
    </location>
</feature>
<dbReference type="FunFam" id="3.90.400.10:FF:000002">
    <property type="entry name" value="Sucrose isomerase"/>
    <property type="match status" value="1"/>
</dbReference>
<dbReference type="GO" id="GO:0009313">
    <property type="term" value="P:oligosaccharide catabolic process"/>
    <property type="evidence" value="ECO:0007669"/>
    <property type="project" value="TreeGrafter"/>
</dbReference>
<dbReference type="RefSeq" id="WP_115497157.1">
    <property type="nucleotide sequence ID" value="NZ_QRBE01000015.1"/>
</dbReference>
<dbReference type="Pfam" id="PF00128">
    <property type="entry name" value="Alpha-amylase"/>
    <property type="match status" value="1"/>
</dbReference>
<dbReference type="CDD" id="cd11333">
    <property type="entry name" value="AmyAc_SI_OligoGlu_DGase"/>
    <property type="match status" value="1"/>
</dbReference>
<feature type="signal peptide" evidence="5">
    <location>
        <begin position="1"/>
        <end position="20"/>
    </location>
</feature>
<feature type="domain" description="Glycosyl hydrolase family 13 catalytic" evidence="6">
    <location>
        <begin position="40"/>
        <end position="441"/>
    </location>
</feature>
<dbReference type="Gene3D" id="3.90.400.10">
    <property type="entry name" value="Oligo-1,6-glucosidase, Domain 2"/>
    <property type="match status" value="1"/>
</dbReference>
<dbReference type="SUPFAM" id="SSF51445">
    <property type="entry name" value="(Trans)glycosidases"/>
    <property type="match status" value="1"/>
</dbReference>
<dbReference type="Gene3D" id="2.60.40.1180">
    <property type="entry name" value="Golgi alpha-mannosidase II"/>
    <property type="match status" value="1"/>
</dbReference>
<sequence length="588" mass="66110">MKLVRRIVLATALLSTCALAQPPSAHPAGEPWWKAALFYEIYPRSFADSNGDGVGDLNGITQHLDYLQQFGVDAIWITPMYPSPQVDFGYDISNYEAVDPQYGSLSDMDRLISAAHQRHLKVLLDMVLNHTSDRHPWFIASSSSRDNPKSDWYVWNDGVDTHAPGVTPFQQRYVHDGRVPPNNWESVFGGSAWQWVPARHQFYYHRFYAQQPDLNWRNPAVEKAMFAAMRFWLDRGVDGFRLDAISTLFEDPKLHNDPQLPGTNDQGDPNLRSQYSDNLPEVHDVLRRMRAMVQSYPGDRVLIGETYTPDVAELEKWYGGARHDELQLPMDTVPGFGDQANFSADWFRKSLQASQQVTGEPLIVFDNHDNARSIDRFGDGTHNVARAKVIAALLLTTRASALTYYGAPIGMVTSTPKRKQDVRDPQGITGWPKNKGRDGERTPMQWTPGFQAGFSTAQTTWLPVNGDYRTVNVQSELQQPDSLLNWYRQLIALRKSEPALRDGAMQFLDTSNANVLTFRRAGPQPVIVVMNFSNAPQPLDTSMASGRVITLAATASQLLHRTTLQGATLPPYGVWVFKPVGVTLHMAR</sequence>